<name>A0ABP0IV63_9DINO</name>
<evidence type="ECO:0000256" key="1">
    <source>
        <dbReference type="ARBA" id="ARBA00001961"/>
    </source>
</evidence>
<comment type="cofactor">
    <cofactor evidence="1">
        <name>L-ascorbate</name>
        <dbReference type="ChEBI" id="CHEBI:38290"/>
    </cofactor>
</comment>
<evidence type="ECO:0000313" key="6">
    <source>
        <dbReference type="EMBL" id="CAK9005963.1"/>
    </source>
</evidence>
<evidence type="ECO:0000259" key="5">
    <source>
        <dbReference type="Pfam" id="PF02668"/>
    </source>
</evidence>
<protein>
    <submittedName>
        <fullName evidence="6">Mitochondrial (Epsilon-trimethyllysine 2-oxoglutarate dioxygenase) (TML hydroxylase) (TML-alpha-ketoglutarate dioxygenase) (TML dioxygenase) (TMLD)</fullName>
    </submittedName>
</protein>
<keyword evidence="7" id="KW-1185">Reference proteome</keyword>
<dbReference type="InterPro" id="IPR003819">
    <property type="entry name" value="TauD/TfdA-like"/>
</dbReference>
<dbReference type="PANTHER" id="PTHR10696:SF51">
    <property type="entry name" value="TRIMETHYLLYSINE DIOXYGENASE, MITOCHONDRIAL"/>
    <property type="match status" value="1"/>
</dbReference>
<dbReference type="InterPro" id="IPR050411">
    <property type="entry name" value="AlphaKG_dependent_hydroxylases"/>
</dbReference>
<proteinExistence type="predicted"/>
<dbReference type="SUPFAM" id="SSF51197">
    <property type="entry name" value="Clavaminate synthase-like"/>
    <property type="match status" value="1"/>
</dbReference>
<keyword evidence="6" id="KW-0223">Dioxygenase</keyword>
<dbReference type="GO" id="GO:0051213">
    <property type="term" value="F:dioxygenase activity"/>
    <property type="evidence" value="ECO:0007669"/>
    <property type="project" value="UniProtKB-KW"/>
</dbReference>
<evidence type="ECO:0000313" key="7">
    <source>
        <dbReference type="Proteomes" id="UP001642464"/>
    </source>
</evidence>
<sequence length="432" mass="48159">SVGRAVARRVAGRRGLAGMPAAAGGPCVAAGGDVARVVEAGKDDGKVRLVFEDGHASAFHPVWLLDHDPSTIHATSLQRQLDSAALDLDTPAPDSIEVQDQGQQVVLKWASRAEPLSLSASWLREHCYDDKARKERHEAAAAQRSFWKAADLPKSKVLRVDCQDVLRKDDTVVDLLQELVRTGVVIVSNMPSGSAETEEVVRRIGPPRETFYQAMWDTAPKDASQVNDTAYTKDGLDCHTDTSYLIDSAGLQLFNCVAQSDAVNPSGLNDEGEIEGATKLLDGFKVLDDMRREHPDVFKFFCETPLKWHCIEDGVHVRSWEPVVEFDPETDNFKRFRYNLYDLSPIDYLPHDKIPDYYKATKVINAYIRSPEYISYMRLEPGEMAIIDNGRVCHGRTAFQGFRNMVGCYVGRDDWLSTLRSLTGQRSLANDE</sequence>
<evidence type="ECO:0000256" key="4">
    <source>
        <dbReference type="ARBA" id="ARBA00023002"/>
    </source>
</evidence>
<evidence type="ECO:0000256" key="2">
    <source>
        <dbReference type="ARBA" id="ARBA00005022"/>
    </source>
</evidence>
<dbReference type="InterPro" id="IPR042098">
    <property type="entry name" value="TauD-like_sf"/>
</dbReference>
<feature type="non-terminal residue" evidence="6">
    <location>
        <position position="1"/>
    </location>
</feature>
<dbReference type="Pfam" id="PF02668">
    <property type="entry name" value="TauD"/>
    <property type="match status" value="1"/>
</dbReference>
<feature type="domain" description="TauD/TfdA-like" evidence="5">
    <location>
        <begin position="159"/>
        <end position="409"/>
    </location>
</feature>
<reference evidence="6 7" key="1">
    <citation type="submission" date="2024-02" db="EMBL/GenBank/DDBJ databases">
        <authorList>
            <person name="Chen Y."/>
            <person name="Shah S."/>
            <person name="Dougan E. K."/>
            <person name="Thang M."/>
            <person name="Chan C."/>
        </authorList>
    </citation>
    <scope>NUCLEOTIDE SEQUENCE [LARGE SCALE GENOMIC DNA]</scope>
</reference>
<comment type="pathway">
    <text evidence="2">Amine and polyamine biosynthesis; carnitine biosynthesis.</text>
</comment>
<dbReference type="EMBL" id="CAXAMM010005098">
    <property type="protein sequence ID" value="CAK9005963.1"/>
    <property type="molecule type" value="Genomic_DNA"/>
</dbReference>
<keyword evidence="4" id="KW-0560">Oxidoreductase</keyword>
<dbReference type="Proteomes" id="UP001642464">
    <property type="component" value="Unassembled WGS sequence"/>
</dbReference>
<comment type="caution">
    <text evidence="6">The sequence shown here is derived from an EMBL/GenBank/DDBJ whole genome shotgun (WGS) entry which is preliminary data.</text>
</comment>
<organism evidence="6 7">
    <name type="scientific">Durusdinium trenchii</name>
    <dbReference type="NCBI Taxonomy" id="1381693"/>
    <lineage>
        <taxon>Eukaryota</taxon>
        <taxon>Sar</taxon>
        <taxon>Alveolata</taxon>
        <taxon>Dinophyceae</taxon>
        <taxon>Suessiales</taxon>
        <taxon>Symbiodiniaceae</taxon>
        <taxon>Durusdinium</taxon>
    </lineage>
</organism>
<dbReference type="PANTHER" id="PTHR10696">
    <property type="entry name" value="GAMMA-BUTYROBETAINE HYDROXYLASE-RELATED"/>
    <property type="match status" value="1"/>
</dbReference>
<dbReference type="Gene3D" id="3.60.130.10">
    <property type="entry name" value="Clavaminate synthase-like"/>
    <property type="match status" value="1"/>
</dbReference>
<gene>
    <name evidence="6" type="ORF">SCF082_LOCUS8817</name>
</gene>
<evidence type="ECO:0000256" key="3">
    <source>
        <dbReference type="ARBA" id="ARBA00022873"/>
    </source>
</evidence>
<accession>A0ABP0IV63</accession>
<keyword evidence="3" id="KW-0124">Carnitine biosynthesis</keyword>